<reference evidence="2 3" key="1">
    <citation type="submission" date="2018-06" db="EMBL/GenBank/DDBJ databases">
        <title>Comparative genomics reveals the genomic features of Rhizophagus irregularis, R. cerebriforme, R. diaphanum and Gigaspora rosea, and their symbiotic lifestyle signature.</title>
        <authorList>
            <person name="Morin E."/>
            <person name="San Clemente H."/>
            <person name="Chen E.C.H."/>
            <person name="De La Providencia I."/>
            <person name="Hainaut M."/>
            <person name="Kuo A."/>
            <person name="Kohler A."/>
            <person name="Murat C."/>
            <person name="Tang N."/>
            <person name="Roy S."/>
            <person name="Loubradou J."/>
            <person name="Henrissat B."/>
            <person name="Grigoriev I.V."/>
            <person name="Corradi N."/>
            <person name="Roux C."/>
            <person name="Martin F.M."/>
        </authorList>
    </citation>
    <scope>NUCLEOTIDE SEQUENCE [LARGE SCALE GENOMIC DNA]</scope>
    <source>
        <strain evidence="2 3">DAOM 227022</strain>
    </source>
</reference>
<dbReference type="Proteomes" id="UP000265703">
    <property type="component" value="Unassembled WGS sequence"/>
</dbReference>
<sequence length="696" mass="80442">MSFDHDFDYGEGNYFSDYDRNSEISSGIDSEDFSEYGVQELRLPACQCEQAKSSVLSHKDYSREGRLSKHIGGLHDGSVDSSLSVDISEDDKLADSQKTIYSEPFMREYGLVRSLLIRAQMKGGKTKGLRQFVNKYFPAVPHVKPAVIQFVTFRQTFIESLHRLSITDEPINLLIIDESESTLAQFSSGLHKHFTSSFAAFQSMMHSAKHLICMDANLGNRTYYSVQRMRRFPPHLHWNQYLWAKEDLFYFTTQIGDWLASLLKAVENSQKIVIPVNVLKDAKLIEHHIRNKFPNKKIGLYSSETLPSTKKEHFNDVDSYWGDLDVLIYTPTVSAGVSYELERFDSVFACFSDNLCNVETCRQMLARVHNIRSHQYFICFRLINECHDLLVTTDSISQLLHDKRSGLYQQITDFALHFEHMVDGNILFYKSNYFYLWLETERLKNLSKNNFMLRFVDQIHYTGAQVNLLPTNGREDITASNKVYRDIKAQLENEHCEAVAGAPDIGRDTALDIWEKMNNEEDVPLTDRLSVKKFNLRGFYYLDEDEKINGDFVKKYSKPAVKSVYDNLEVITHEHSLDNALQKLRGQEYTKYHDILGVYDYDDENHSPPNYTEGRDLMNERKSYITLASNIRNMLSAIKKHLDKFIYEFEVSPLSTRSYGKCMVYRFKNPGEKTVQINIPSLEIRSSSSDTSSTSS</sequence>
<name>A0A397SW51_9GLOM</name>
<evidence type="ECO:0000259" key="1">
    <source>
        <dbReference type="Pfam" id="PF02399"/>
    </source>
</evidence>
<dbReference type="SUPFAM" id="SSF52540">
    <property type="entry name" value="P-loop containing nucleoside triphosphate hydrolases"/>
    <property type="match status" value="1"/>
</dbReference>
<organism evidence="2 3">
    <name type="scientific">Glomus cerebriforme</name>
    <dbReference type="NCBI Taxonomy" id="658196"/>
    <lineage>
        <taxon>Eukaryota</taxon>
        <taxon>Fungi</taxon>
        <taxon>Fungi incertae sedis</taxon>
        <taxon>Mucoromycota</taxon>
        <taxon>Glomeromycotina</taxon>
        <taxon>Glomeromycetes</taxon>
        <taxon>Glomerales</taxon>
        <taxon>Glomeraceae</taxon>
        <taxon>Glomus</taxon>
    </lineage>
</organism>
<comment type="caution">
    <text evidence="2">The sequence shown here is derived from an EMBL/GenBank/DDBJ whole genome shotgun (WGS) entry which is preliminary data.</text>
</comment>
<protein>
    <recommendedName>
        <fullName evidence="1">Replication origin-binding protein domain-containing protein</fullName>
    </recommendedName>
</protein>
<dbReference type="InterPro" id="IPR027417">
    <property type="entry name" value="P-loop_NTPase"/>
</dbReference>
<keyword evidence="3" id="KW-1185">Reference proteome</keyword>
<gene>
    <name evidence="2" type="ORF">C1645_828222</name>
</gene>
<dbReference type="Pfam" id="PF02399">
    <property type="entry name" value="Herpes_ori_bp"/>
    <property type="match status" value="1"/>
</dbReference>
<feature type="domain" description="Replication origin-binding protein" evidence="1">
    <location>
        <begin position="158"/>
        <end position="219"/>
    </location>
</feature>
<dbReference type="OrthoDB" id="2373574at2759"/>
<accession>A0A397SW51</accession>
<proteinExistence type="predicted"/>
<dbReference type="InterPro" id="IPR003450">
    <property type="entry name" value="Replication_origin-bd"/>
</dbReference>
<dbReference type="EMBL" id="QKYT01000325">
    <property type="protein sequence ID" value="RIA87121.1"/>
    <property type="molecule type" value="Genomic_DNA"/>
</dbReference>
<dbReference type="GO" id="GO:0005524">
    <property type="term" value="F:ATP binding"/>
    <property type="evidence" value="ECO:0007669"/>
    <property type="project" value="InterPro"/>
</dbReference>
<dbReference type="GO" id="GO:0003688">
    <property type="term" value="F:DNA replication origin binding"/>
    <property type="evidence" value="ECO:0007669"/>
    <property type="project" value="InterPro"/>
</dbReference>
<dbReference type="GO" id="GO:0006260">
    <property type="term" value="P:DNA replication"/>
    <property type="evidence" value="ECO:0007669"/>
    <property type="project" value="InterPro"/>
</dbReference>
<dbReference type="AlphaFoldDB" id="A0A397SW51"/>
<dbReference type="STRING" id="658196.A0A397SW51"/>
<evidence type="ECO:0000313" key="2">
    <source>
        <dbReference type="EMBL" id="RIA87121.1"/>
    </source>
</evidence>
<evidence type="ECO:0000313" key="3">
    <source>
        <dbReference type="Proteomes" id="UP000265703"/>
    </source>
</evidence>